<name>A0AA37MY03_9FIRM</name>
<dbReference type="PANTHER" id="PTHR35796">
    <property type="entry name" value="HYPOTHETICAL CYTOSOLIC PROTEIN"/>
    <property type="match status" value="1"/>
</dbReference>
<dbReference type="AlphaFoldDB" id="A0AA37MY03"/>
<dbReference type="EMBL" id="BQKV01000022">
    <property type="protein sequence ID" value="GJN63992.1"/>
    <property type="molecule type" value="Genomic_DNA"/>
</dbReference>
<dbReference type="Pfam" id="PF08000">
    <property type="entry name" value="bPH_1"/>
    <property type="match status" value="1"/>
</dbReference>
<reference evidence="2" key="1">
    <citation type="journal article" date="2022" name="Int. J. Syst. Evol. Microbiol.">
        <title>Genome-based, phenotypic and chemotaxonomic classification of Faecalibacterium strains: proposal of three novel species Faecalibacterium duncaniae sp. nov., Faecalibacterium hattorii sp. nov. and Faecalibacterium gallinarum sp. nov. .</title>
        <authorList>
            <person name="Sakamoto M."/>
            <person name="Sakurai N."/>
            <person name="Tanno H."/>
            <person name="Iino T."/>
            <person name="Ohkuma M."/>
            <person name="Endo A."/>
        </authorList>
    </citation>
    <scope>NUCLEOTIDE SEQUENCE</scope>
    <source>
        <strain evidence="2">JCM 17207</strain>
    </source>
</reference>
<dbReference type="SUPFAM" id="SSF50729">
    <property type="entry name" value="PH domain-like"/>
    <property type="match status" value="1"/>
</dbReference>
<dbReference type="CDD" id="cd13225">
    <property type="entry name" value="PH-like_bacteria"/>
    <property type="match status" value="1"/>
</dbReference>
<sequence length="124" mass="13715">MIDFENSEFLKLRAVDPSSFSAALNPLLIPGEEIVAGFKTVRDGVVFTNKRVIAINVQGITGKKVDYTSLPYKKIQSYSVETAGMFDLDGELELWFSSVGRVRFEFSSGSDLLQICALISEQVL</sequence>
<feature type="domain" description="Bacterial Pleckstrin homology" evidence="1">
    <location>
        <begin position="5"/>
        <end position="121"/>
    </location>
</feature>
<proteinExistence type="predicted"/>
<dbReference type="InterPro" id="IPR037063">
    <property type="entry name" value="PHb_sf"/>
</dbReference>
<dbReference type="PANTHER" id="PTHR35796:SF3">
    <property type="entry name" value="BHLH DOMAIN-CONTAINING PROTEIN"/>
    <property type="match status" value="1"/>
</dbReference>
<accession>A0AA37MY03</accession>
<evidence type="ECO:0000313" key="3">
    <source>
        <dbReference type="Proteomes" id="UP001055185"/>
    </source>
</evidence>
<gene>
    <name evidence="2" type="ORF">JCM17207_06170</name>
</gene>
<evidence type="ECO:0000259" key="1">
    <source>
        <dbReference type="Pfam" id="PF08000"/>
    </source>
</evidence>
<keyword evidence="3" id="KW-1185">Reference proteome</keyword>
<dbReference type="RefSeq" id="WP_238316228.1">
    <property type="nucleotide sequence ID" value="NZ_BQKV01000022.1"/>
</dbReference>
<organism evidence="2 3">
    <name type="scientific">Faecalibacterium gallinarum</name>
    <dbReference type="NCBI Taxonomy" id="2903556"/>
    <lineage>
        <taxon>Bacteria</taxon>
        <taxon>Bacillati</taxon>
        <taxon>Bacillota</taxon>
        <taxon>Clostridia</taxon>
        <taxon>Eubacteriales</taxon>
        <taxon>Oscillospiraceae</taxon>
        <taxon>Faecalibacterium</taxon>
    </lineage>
</organism>
<protein>
    <recommendedName>
        <fullName evidence="1">Bacterial Pleckstrin homology domain-containing protein</fullName>
    </recommendedName>
</protein>
<comment type="caution">
    <text evidence="2">The sequence shown here is derived from an EMBL/GenBank/DDBJ whole genome shotgun (WGS) entry which is preliminary data.</text>
</comment>
<dbReference type="Gene3D" id="2.30.29.50">
    <property type="entry name" value="Bacterial Pleckstrin homology domain"/>
    <property type="match status" value="1"/>
</dbReference>
<evidence type="ECO:0000313" key="2">
    <source>
        <dbReference type="EMBL" id="GJN63992.1"/>
    </source>
</evidence>
<dbReference type="Proteomes" id="UP001055185">
    <property type="component" value="Unassembled WGS sequence"/>
</dbReference>
<dbReference type="InterPro" id="IPR012544">
    <property type="entry name" value="PHb"/>
</dbReference>